<dbReference type="PANTHER" id="PTHR41317:SF1">
    <property type="entry name" value="PD-(D_E)XK NUCLEASE FAMILY TRANSPOSASE"/>
    <property type="match status" value="1"/>
</dbReference>
<feature type="chain" id="PRO_5005668806" description="Rpn family recombination-promoting nuclease/putative transposase" evidence="1">
    <location>
        <begin position="27"/>
        <end position="353"/>
    </location>
</feature>
<dbReference type="NCBIfam" id="TIGR01784">
    <property type="entry name" value="T_den_put_tspse"/>
    <property type="match status" value="1"/>
</dbReference>
<evidence type="ECO:0000313" key="3">
    <source>
        <dbReference type="Proteomes" id="UP000002488"/>
    </source>
</evidence>
<name>C6LTE0_GIAIB</name>
<dbReference type="PANTHER" id="PTHR41317">
    <property type="entry name" value="PD-(D_E)XK NUCLEASE FAMILY TRANSPOSASE"/>
    <property type="match status" value="1"/>
</dbReference>
<organism evidence="2 3">
    <name type="scientific">Giardia intestinalis (strain ATCC 50581 / GS clone H7)</name>
    <name type="common">Giardia lamblia</name>
    <dbReference type="NCBI Taxonomy" id="598745"/>
    <lineage>
        <taxon>Eukaryota</taxon>
        <taxon>Metamonada</taxon>
        <taxon>Diplomonadida</taxon>
        <taxon>Hexamitidae</taxon>
        <taxon>Giardiinae</taxon>
        <taxon>Giardia</taxon>
    </lineage>
</organism>
<reference evidence="2 3" key="1">
    <citation type="journal article" date="2009" name="PLoS Pathog.">
        <title>Draft genome sequencing of giardia intestinalis assemblage B isolate GS: is human giardiasis caused by two different species?</title>
        <authorList>
            <person name="Franzen O."/>
            <person name="Jerlstrom-Hultqvist J."/>
            <person name="Castro E."/>
            <person name="Sherwood E."/>
            <person name="Ankarklev J."/>
            <person name="Reiner D.S."/>
            <person name="Palm D."/>
            <person name="Andersson J.O."/>
            <person name="Andersson B."/>
            <person name="Svard S.G."/>
        </authorList>
    </citation>
    <scope>NUCLEOTIDE SEQUENCE [LARGE SCALE GENOMIC DNA]</scope>
    <source>
        <strain evidence="3">ATCC 50581 / GS clone H7</strain>
    </source>
</reference>
<evidence type="ECO:0000313" key="2">
    <source>
        <dbReference type="EMBL" id="EET00712.1"/>
    </source>
</evidence>
<evidence type="ECO:0000256" key="1">
    <source>
        <dbReference type="SAM" id="SignalP"/>
    </source>
</evidence>
<dbReference type="Pfam" id="PF12784">
    <property type="entry name" value="PDDEXK_2"/>
    <property type="match status" value="1"/>
</dbReference>
<gene>
    <name evidence="2" type="ORF">GL50581_2037</name>
</gene>
<comment type="caution">
    <text evidence="2">The sequence shown here is derived from an EMBL/GenBank/DDBJ whole genome shotgun (WGS) entry which is preliminary data.</text>
</comment>
<dbReference type="InterPro" id="IPR010106">
    <property type="entry name" value="RpnA"/>
</dbReference>
<dbReference type="EMBL" id="ACGJ01002262">
    <property type="protein sequence ID" value="EET00712.1"/>
    <property type="molecule type" value="Genomic_DNA"/>
</dbReference>
<proteinExistence type="predicted"/>
<dbReference type="Proteomes" id="UP000002488">
    <property type="component" value="Unassembled WGS sequence"/>
</dbReference>
<protein>
    <recommendedName>
        <fullName evidence="4">Rpn family recombination-promoting nuclease/putative transposase</fullName>
    </recommendedName>
</protein>
<evidence type="ECO:0008006" key="4">
    <source>
        <dbReference type="Google" id="ProtNLM"/>
    </source>
</evidence>
<sequence>MTIKNIITTFTSFCLFCISDVIHVHGSPELSHSSSHMLQPSVKRSVHNGNKEQPYYLPNKYSNIYDLLSPTSDFVFYQIFGVEKHKSVLISLLNSILKGNPHVKDVRIDPTEHKRTTPDGKSVRLDIKATINDGTIVDVEMQCINTGDIYHRSIYYQSLILRDYTIKQGQSYKSIPDVIIIWIMNQDITNRKGCMHEIVPMYKANGIDQIEIASEKMRQFIIELTKLGNTSNFCYNKAFTAWMTFIKDPSSISGELLEVEGVQTAMKELTYLSENKETRAIYDARRIALLDLNSAIEHGIEKGKAEGLVEGRDKERERMAEQMLSDGLDIEFIVRYSGLSMQEIENVKKMASE</sequence>
<dbReference type="OrthoDB" id="6427855at2759"/>
<keyword evidence="1" id="KW-0732">Signal</keyword>
<dbReference type="VEuPathDB" id="GiardiaDB:GL50581_2037"/>
<dbReference type="AlphaFoldDB" id="C6LTE0"/>
<feature type="signal peptide" evidence="1">
    <location>
        <begin position="1"/>
        <end position="26"/>
    </location>
</feature>
<accession>C6LTE0</accession>